<dbReference type="OrthoDB" id="9792935at2"/>
<evidence type="ECO:0000256" key="1">
    <source>
        <dbReference type="ARBA" id="ARBA00010928"/>
    </source>
</evidence>
<proteinExistence type="inferred from homology"/>
<dbReference type="RefSeq" id="WP_058289485.1">
    <property type="nucleotide sequence ID" value="NZ_CYSD01000020.1"/>
</dbReference>
<gene>
    <name evidence="5" type="primary">afr</name>
    <name evidence="5" type="ORF">TRM7557_01379</name>
</gene>
<evidence type="ECO:0000313" key="5">
    <source>
        <dbReference type="EMBL" id="CUH77451.1"/>
    </source>
</evidence>
<evidence type="ECO:0000256" key="2">
    <source>
        <dbReference type="ARBA" id="ARBA00023002"/>
    </source>
</evidence>
<dbReference type="Pfam" id="PF22725">
    <property type="entry name" value="GFO_IDH_MocA_C3"/>
    <property type="match status" value="1"/>
</dbReference>
<dbReference type="EMBL" id="CYSD01000020">
    <property type="protein sequence ID" value="CUH77451.1"/>
    <property type="molecule type" value="Genomic_DNA"/>
</dbReference>
<dbReference type="AlphaFoldDB" id="A0A0P1G727"/>
<reference evidence="5 6" key="1">
    <citation type="submission" date="2015-09" db="EMBL/GenBank/DDBJ databases">
        <authorList>
            <consortium name="Swine Surveillance"/>
        </authorList>
    </citation>
    <scope>NUCLEOTIDE SEQUENCE [LARGE SCALE GENOMIC DNA]</scope>
    <source>
        <strain evidence="5 6">CECT 7557</strain>
    </source>
</reference>
<name>A0A0P1G727_9RHOB</name>
<dbReference type="PANTHER" id="PTHR22604:SF105">
    <property type="entry name" value="TRANS-1,2-DIHYDROBENZENE-1,2-DIOL DEHYDROGENASE"/>
    <property type="match status" value="1"/>
</dbReference>
<keyword evidence="6" id="KW-1185">Reference proteome</keyword>
<comment type="similarity">
    <text evidence="1">Belongs to the Gfo/Idh/MocA family.</text>
</comment>
<accession>A0A0P1G727</accession>
<feature type="domain" description="GFO/IDH/MocA-like oxidoreductase" evidence="4">
    <location>
        <begin position="129"/>
        <end position="246"/>
    </location>
</feature>
<evidence type="ECO:0000259" key="3">
    <source>
        <dbReference type="Pfam" id="PF01408"/>
    </source>
</evidence>
<dbReference type="Proteomes" id="UP000052022">
    <property type="component" value="Unassembled WGS sequence"/>
</dbReference>
<dbReference type="Gene3D" id="3.40.50.720">
    <property type="entry name" value="NAD(P)-binding Rossmann-like Domain"/>
    <property type="match status" value="1"/>
</dbReference>
<dbReference type="SUPFAM" id="SSF55347">
    <property type="entry name" value="Glyceraldehyde-3-phosphate dehydrogenase-like, C-terminal domain"/>
    <property type="match status" value="1"/>
</dbReference>
<sequence>MARWAILGTGFISQTVAQAIQAHPRSELLTIAGRNADRVADFQAKFDIPKTSIGYEDALADPEVDIVYIGLPNHVHHTLTAQAAAAGKPVLSEKSLTTTMDQAAELVAAVRAHDTFFVEGFMYLAHPLYQRLTEVLTDGRLGKLRSIHGFYSAAISNVTNPLGRGTIYNLGCYPASLAHLVVQVMEGEGAFASARLGGFGVTEPDHGTLVDAAVTAKIGDVLVNLHSTDSYGMAHEFVIAGECGTLKFLTNPWRPNAGDNRILWQPYKGEGEEIVVNTGQDDFYHQVAMVEANVAAGNREASRPSPRIQDSLEIMAFLTQWEALCLKG</sequence>
<protein>
    <submittedName>
        <fullName evidence="5">1,5-anhydro-D-fructose reductase</fullName>
        <ecNumber evidence="5">1.1.1.292</ecNumber>
    </submittedName>
</protein>
<dbReference type="PANTHER" id="PTHR22604">
    <property type="entry name" value="OXIDOREDUCTASES"/>
    <property type="match status" value="1"/>
</dbReference>
<dbReference type="GO" id="GO:0000166">
    <property type="term" value="F:nucleotide binding"/>
    <property type="evidence" value="ECO:0007669"/>
    <property type="project" value="InterPro"/>
</dbReference>
<organism evidence="5 6">
    <name type="scientific">Tritonibacter multivorans</name>
    <dbReference type="NCBI Taxonomy" id="928856"/>
    <lineage>
        <taxon>Bacteria</taxon>
        <taxon>Pseudomonadati</taxon>
        <taxon>Pseudomonadota</taxon>
        <taxon>Alphaproteobacteria</taxon>
        <taxon>Rhodobacterales</taxon>
        <taxon>Paracoccaceae</taxon>
        <taxon>Tritonibacter</taxon>
    </lineage>
</organism>
<dbReference type="GO" id="GO:0033712">
    <property type="term" value="F:1,5-anhydro-D-fructose reductase (1,5-anhydro-D-mannitol-forming) activity"/>
    <property type="evidence" value="ECO:0007669"/>
    <property type="project" value="UniProtKB-EC"/>
</dbReference>
<keyword evidence="2 5" id="KW-0560">Oxidoreductase</keyword>
<dbReference type="InterPro" id="IPR000683">
    <property type="entry name" value="Gfo/Idh/MocA-like_OxRdtase_N"/>
</dbReference>
<dbReference type="Gene3D" id="3.30.360.10">
    <property type="entry name" value="Dihydrodipicolinate Reductase, domain 2"/>
    <property type="match status" value="1"/>
</dbReference>
<dbReference type="Pfam" id="PF01408">
    <property type="entry name" value="GFO_IDH_MocA"/>
    <property type="match status" value="1"/>
</dbReference>
<dbReference type="EC" id="1.1.1.292" evidence="5"/>
<evidence type="ECO:0000313" key="6">
    <source>
        <dbReference type="Proteomes" id="UP000052022"/>
    </source>
</evidence>
<dbReference type="InterPro" id="IPR036291">
    <property type="entry name" value="NAD(P)-bd_dom_sf"/>
</dbReference>
<feature type="domain" description="Gfo/Idh/MocA-like oxidoreductase N-terminal" evidence="3">
    <location>
        <begin position="3"/>
        <end position="117"/>
    </location>
</feature>
<dbReference type="InterPro" id="IPR055170">
    <property type="entry name" value="GFO_IDH_MocA-like_dom"/>
</dbReference>
<dbReference type="STRING" id="928856.SAMN04488049_11135"/>
<dbReference type="SUPFAM" id="SSF51735">
    <property type="entry name" value="NAD(P)-binding Rossmann-fold domains"/>
    <property type="match status" value="1"/>
</dbReference>
<evidence type="ECO:0000259" key="4">
    <source>
        <dbReference type="Pfam" id="PF22725"/>
    </source>
</evidence>
<dbReference type="InterPro" id="IPR050984">
    <property type="entry name" value="Gfo/Idh/MocA_domain"/>
</dbReference>